<dbReference type="PANTHER" id="PTHR13479">
    <property type="entry name" value="30S RIBOSOMAL PROTEIN S18"/>
    <property type="match status" value="1"/>
</dbReference>
<comment type="subunit">
    <text evidence="7">Part of the 30S ribosomal subunit. Forms a tight heterodimer with protein bS6.</text>
</comment>
<sequence length="90" mass="10542">MEKRMNFHSRKGGKNMARPFRRPKKRVCSFCADKVDHVDYKDIRKLSKYVTERGKILPRRVSGNCAKHQRQLTIAIKRARSIALLPFTAE</sequence>
<keyword evidence="5 7" id="KW-0687">Ribonucleoprotein</keyword>
<dbReference type="PANTHER" id="PTHR13479:SF40">
    <property type="entry name" value="SMALL RIBOSOMAL SUBUNIT PROTEIN BS18M"/>
    <property type="match status" value="1"/>
</dbReference>
<comment type="similarity">
    <text evidence="1 7 8">Belongs to the bacterial ribosomal protein bS18 family.</text>
</comment>
<dbReference type="HAMAP" id="MF_00270">
    <property type="entry name" value="Ribosomal_bS18"/>
    <property type="match status" value="1"/>
</dbReference>
<evidence type="ECO:0000313" key="9">
    <source>
        <dbReference type="EMBL" id="MCR1899270.1"/>
    </source>
</evidence>
<keyword evidence="4 7" id="KW-0689">Ribosomal protein</keyword>
<evidence type="ECO:0000256" key="5">
    <source>
        <dbReference type="ARBA" id="ARBA00023274"/>
    </source>
</evidence>
<keyword evidence="2 7" id="KW-0699">rRNA-binding</keyword>
<evidence type="ECO:0000256" key="6">
    <source>
        <dbReference type="ARBA" id="ARBA00035141"/>
    </source>
</evidence>
<organism evidence="9 10">
    <name type="scientific">Irregularibacter muris</name>
    <dbReference type="NCBI Taxonomy" id="1796619"/>
    <lineage>
        <taxon>Bacteria</taxon>
        <taxon>Bacillati</taxon>
        <taxon>Bacillota</taxon>
        <taxon>Clostridia</taxon>
        <taxon>Eubacteriales</taxon>
        <taxon>Eubacteriaceae</taxon>
        <taxon>Irregularibacter</taxon>
    </lineage>
</organism>
<dbReference type="GO" id="GO:0003735">
    <property type="term" value="F:structural constituent of ribosome"/>
    <property type="evidence" value="ECO:0007669"/>
    <property type="project" value="InterPro"/>
</dbReference>
<proteinExistence type="inferred from homology"/>
<name>A0AAE3HH13_9FIRM</name>
<dbReference type="InterPro" id="IPR018275">
    <property type="entry name" value="Ribosomal_bS18_CS"/>
</dbReference>
<protein>
    <recommendedName>
        <fullName evidence="6 7">Small ribosomal subunit protein bS18</fullName>
    </recommendedName>
</protein>
<keyword evidence="10" id="KW-1185">Reference proteome</keyword>
<gene>
    <name evidence="7 9" type="primary">rpsR</name>
    <name evidence="9" type="ORF">NSA47_09755</name>
</gene>
<dbReference type="Proteomes" id="UP001205748">
    <property type="component" value="Unassembled WGS sequence"/>
</dbReference>
<dbReference type="SUPFAM" id="SSF46911">
    <property type="entry name" value="Ribosomal protein S18"/>
    <property type="match status" value="1"/>
</dbReference>
<dbReference type="PROSITE" id="PS00057">
    <property type="entry name" value="RIBOSOMAL_S18"/>
    <property type="match status" value="1"/>
</dbReference>
<comment type="caution">
    <text evidence="9">The sequence shown here is derived from an EMBL/GenBank/DDBJ whole genome shotgun (WGS) entry which is preliminary data.</text>
</comment>
<evidence type="ECO:0000256" key="4">
    <source>
        <dbReference type="ARBA" id="ARBA00022980"/>
    </source>
</evidence>
<accession>A0AAE3HH13</accession>
<dbReference type="InterPro" id="IPR001648">
    <property type="entry name" value="Ribosomal_bS18"/>
</dbReference>
<evidence type="ECO:0000256" key="8">
    <source>
        <dbReference type="RuleBase" id="RU003910"/>
    </source>
</evidence>
<comment type="function">
    <text evidence="7">Binds as a heterodimer with protein bS6 to the central domain of the 16S rRNA, where it helps stabilize the platform of the 30S subunit.</text>
</comment>
<dbReference type="GO" id="GO:0006412">
    <property type="term" value="P:translation"/>
    <property type="evidence" value="ECO:0007669"/>
    <property type="project" value="UniProtKB-UniRule"/>
</dbReference>
<evidence type="ECO:0000256" key="7">
    <source>
        <dbReference type="HAMAP-Rule" id="MF_00270"/>
    </source>
</evidence>
<dbReference type="NCBIfam" id="TIGR00165">
    <property type="entry name" value="S18"/>
    <property type="match status" value="1"/>
</dbReference>
<dbReference type="Gene3D" id="4.10.640.10">
    <property type="entry name" value="Ribosomal protein S18"/>
    <property type="match status" value="1"/>
</dbReference>
<evidence type="ECO:0000313" key="10">
    <source>
        <dbReference type="Proteomes" id="UP001205748"/>
    </source>
</evidence>
<dbReference type="PRINTS" id="PR00974">
    <property type="entry name" value="RIBOSOMALS18"/>
</dbReference>
<keyword evidence="3 7" id="KW-0694">RNA-binding</keyword>
<dbReference type="InterPro" id="IPR036870">
    <property type="entry name" value="Ribosomal_bS18_sf"/>
</dbReference>
<reference evidence="9" key="1">
    <citation type="submission" date="2022-07" db="EMBL/GenBank/DDBJ databases">
        <title>Enhanced cultured diversity of the mouse gut microbiota enables custom-made synthetic communities.</title>
        <authorList>
            <person name="Afrizal A."/>
        </authorList>
    </citation>
    <scope>NUCLEOTIDE SEQUENCE</scope>
    <source>
        <strain evidence="9">DSM 28593</strain>
    </source>
</reference>
<evidence type="ECO:0000256" key="2">
    <source>
        <dbReference type="ARBA" id="ARBA00022730"/>
    </source>
</evidence>
<dbReference type="EMBL" id="JANKAS010000008">
    <property type="protein sequence ID" value="MCR1899270.1"/>
    <property type="molecule type" value="Genomic_DNA"/>
</dbReference>
<dbReference type="FunFam" id="4.10.640.10:FF:000004">
    <property type="entry name" value="30S ribosomal protein S18"/>
    <property type="match status" value="1"/>
</dbReference>
<evidence type="ECO:0000256" key="1">
    <source>
        <dbReference type="ARBA" id="ARBA00005589"/>
    </source>
</evidence>
<dbReference type="AlphaFoldDB" id="A0AAE3HH13"/>
<dbReference type="GO" id="GO:0070181">
    <property type="term" value="F:small ribosomal subunit rRNA binding"/>
    <property type="evidence" value="ECO:0007669"/>
    <property type="project" value="TreeGrafter"/>
</dbReference>
<dbReference type="Pfam" id="PF01084">
    <property type="entry name" value="Ribosomal_S18"/>
    <property type="match status" value="1"/>
</dbReference>
<evidence type="ECO:0000256" key="3">
    <source>
        <dbReference type="ARBA" id="ARBA00022884"/>
    </source>
</evidence>
<dbReference type="GO" id="GO:0022627">
    <property type="term" value="C:cytosolic small ribosomal subunit"/>
    <property type="evidence" value="ECO:0007669"/>
    <property type="project" value="TreeGrafter"/>
</dbReference>